<dbReference type="Proteomes" id="UP000268014">
    <property type="component" value="Unassembled WGS sequence"/>
</dbReference>
<keyword evidence="1" id="KW-0812">Transmembrane</keyword>
<dbReference type="InterPro" id="IPR019430">
    <property type="entry name" value="7TM_GPCR_serpentine_rcpt_Srx"/>
</dbReference>
<evidence type="ECO:0000259" key="2">
    <source>
        <dbReference type="Pfam" id="PF10328"/>
    </source>
</evidence>
<reference evidence="5" key="1">
    <citation type="submission" date="2017-02" db="UniProtKB">
        <authorList>
            <consortium name="WormBaseParasite"/>
        </authorList>
    </citation>
    <scope>IDENTIFICATION</scope>
</reference>
<dbReference type="OMA" id="FYYVPMV"/>
<dbReference type="WBParaSite" id="HPLM_0001216401-mRNA-1">
    <property type="protein sequence ID" value="HPLM_0001216401-mRNA-1"/>
    <property type="gene ID" value="HPLM_0001216401"/>
</dbReference>
<reference evidence="3 4" key="2">
    <citation type="submission" date="2018-11" db="EMBL/GenBank/DDBJ databases">
        <authorList>
            <consortium name="Pathogen Informatics"/>
        </authorList>
    </citation>
    <scope>NUCLEOTIDE SEQUENCE [LARGE SCALE GENOMIC DNA]</scope>
    <source>
        <strain evidence="3 4">MHpl1</strain>
    </source>
</reference>
<organism evidence="5">
    <name type="scientific">Haemonchus placei</name>
    <name type="common">Barber's pole worm</name>
    <dbReference type="NCBI Taxonomy" id="6290"/>
    <lineage>
        <taxon>Eukaryota</taxon>
        <taxon>Metazoa</taxon>
        <taxon>Ecdysozoa</taxon>
        <taxon>Nematoda</taxon>
        <taxon>Chromadorea</taxon>
        <taxon>Rhabditida</taxon>
        <taxon>Rhabditina</taxon>
        <taxon>Rhabditomorpha</taxon>
        <taxon>Strongyloidea</taxon>
        <taxon>Trichostrongylidae</taxon>
        <taxon>Haemonchus</taxon>
    </lineage>
</organism>
<evidence type="ECO:0000313" key="4">
    <source>
        <dbReference type="Proteomes" id="UP000268014"/>
    </source>
</evidence>
<dbReference type="AlphaFoldDB" id="A0A0N4WLW5"/>
<keyword evidence="4" id="KW-1185">Reference proteome</keyword>
<accession>A0A0N4WLW5</accession>
<feature type="transmembrane region" description="Helical" evidence="1">
    <location>
        <begin position="21"/>
        <end position="45"/>
    </location>
</feature>
<dbReference type="EMBL" id="UZAF01017774">
    <property type="protein sequence ID" value="VDO44868.1"/>
    <property type="molecule type" value="Genomic_DNA"/>
</dbReference>
<name>A0A0N4WLW5_HAEPC</name>
<evidence type="ECO:0000313" key="5">
    <source>
        <dbReference type="WBParaSite" id="HPLM_0001216401-mRNA-1"/>
    </source>
</evidence>
<keyword evidence="1" id="KW-0472">Membrane</keyword>
<evidence type="ECO:0000313" key="3">
    <source>
        <dbReference type="EMBL" id="VDO44868.1"/>
    </source>
</evidence>
<dbReference type="OrthoDB" id="5849384at2759"/>
<feature type="transmembrane region" description="Helical" evidence="1">
    <location>
        <begin position="57"/>
        <end position="75"/>
    </location>
</feature>
<dbReference type="Pfam" id="PF10328">
    <property type="entry name" value="7TM_GPCR_Srx"/>
    <property type="match status" value="1"/>
</dbReference>
<gene>
    <name evidence="3" type="ORF">HPLM_LOCUS12156</name>
</gene>
<dbReference type="PANTHER" id="PTHR23017:SF44">
    <property type="entry name" value="G-PROTEIN COUPLED RECEPTORS FAMILY 1 PROFILE DOMAIN-CONTAINING PROTEIN"/>
    <property type="match status" value="1"/>
</dbReference>
<feature type="domain" description="7TM GPCR serpentine receptor class x (Srx)" evidence="2">
    <location>
        <begin position="25"/>
        <end position="88"/>
    </location>
</feature>
<dbReference type="PANTHER" id="PTHR23017">
    <property type="entry name" value="SERPENTINE RECEPTOR, CLASS X"/>
    <property type="match status" value="1"/>
</dbReference>
<proteinExistence type="predicted"/>
<sequence length="95" mass="10157">MNDSDTSEEESVAARDRKIAAAVIFAVAFPGAICNALVAMFARAIPTLNNPFGRLTASQATGETFLCALFAFYYVPMVFLKKDSTTQPTCARIAG</sequence>
<keyword evidence="1" id="KW-1133">Transmembrane helix</keyword>
<evidence type="ECO:0000256" key="1">
    <source>
        <dbReference type="SAM" id="Phobius"/>
    </source>
</evidence>
<protein>
    <submittedName>
        <fullName evidence="5">7TM_GPCR_Srx domain-containing protein</fullName>
    </submittedName>
</protein>